<dbReference type="GO" id="GO:0016020">
    <property type="term" value="C:membrane"/>
    <property type="evidence" value="ECO:0007669"/>
    <property type="project" value="UniProtKB-SubCell"/>
</dbReference>
<evidence type="ECO:0000256" key="3">
    <source>
        <dbReference type="ARBA" id="ARBA00022989"/>
    </source>
</evidence>
<feature type="transmembrane region" description="Helical" evidence="5">
    <location>
        <begin position="164"/>
        <end position="185"/>
    </location>
</feature>
<feature type="domain" description="Amino acid transporter transmembrane" evidence="6">
    <location>
        <begin position="26"/>
        <end position="80"/>
    </location>
</feature>
<keyword evidence="3 5" id="KW-1133">Transmembrane helix</keyword>
<reference evidence="7" key="1">
    <citation type="submission" date="2021-01" db="EMBL/GenBank/DDBJ databases">
        <authorList>
            <person name="Corre E."/>
            <person name="Pelletier E."/>
            <person name="Niang G."/>
            <person name="Scheremetjew M."/>
            <person name="Finn R."/>
            <person name="Kale V."/>
            <person name="Holt S."/>
            <person name="Cochrane G."/>
            <person name="Meng A."/>
            <person name="Brown T."/>
            <person name="Cohen L."/>
        </authorList>
    </citation>
    <scope>NUCLEOTIDE SEQUENCE</scope>
    <source>
        <strain evidence="7">CCMP2078</strain>
    </source>
</reference>
<feature type="transmembrane region" description="Helical" evidence="5">
    <location>
        <begin position="25"/>
        <end position="46"/>
    </location>
</feature>
<name>A0A7R9UFB2_9STRA</name>
<dbReference type="EMBL" id="HBEA01018576">
    <property type="protein sequence ID" value="CAD8264615.1"/>
    <property type="molecule type" value="Transcribed_RNA"/>
</dbReference>
<dbReference type="PANTHER" id="PTHR16189">
    <property type="entry name" value="TRANSMEMBRANE PROTEIN 104-RELATED"/>
    <property type="match status" value="1"/>
</dbReference>
<gene>
    <name evidence="7" type="ORF">PPYR1160_LOCUS14118</name>
</gene>
<feature type="transmembrane region" description="Helical" evidence="5">
    <location>
        <begin position="274"/>
        <end position="291"/>
    </location>
</feature>
<feature type="domain" description="Amino acid transporter transmembrane" evidence="6">
    <location>
        <begin position="151"/>
        <end position="460"/>
    </location>
</feature>
<sequence>MESMSGSLLDTPRRFRPRDTNERGFSFYVAACFTINYVIGTGFLALPWAFNEAGIVLSLITLLLVAVASDMSKNMLLEAIAVADTLVKVRSAQGEPLLSGGRSIGSRVQENISLLPVQSTPSPASAAEDEEDDKFTSPHMMVGARHFEVTELCELLLGRVGRNIYLLAASIYLYGALWAYASVFSNALAAHVKLDFISSDEDVNYILYLCVFAVAVVPLTCMEMEEQIMTQVTLAALRGVLIVLILSTIGIALYHDDGSSFEDSDGIQGTQLVRIGNIFKLAPIAIYANIYHHSIPNLAKTLRDRTRLVELFSWVFVVVNLAYALIGVSIAVYFGNDTATSANIHWVKYIGGNQGWSDFASFFVVVFPALDVLSASPLNGITLGNNMCSAFTGERAEDVLGNSRTRLFWRLLAAVPPLIGAAFVRDLGVITDYAGTSGFLVAFMFPALLYLAAMKCAKKEIMVTPIEHEPTVLRRASSEISMETRTDDGEDSVGEEMSTCKGPVLYGVEATMGRAEYVDTAHSTRIVNPTSALCVFAFGLVGVVAVLISLVLDSASVI</sequence>
<keyword evidence="2 5" id="KW-0812">Transmembrane</keyword>
<evidence type="ECO:0000259" key="6">
    <source>
        <dbReference type="Pfam" id="PF01490"/>
    </source>
</evidence>
<evidence type="ECO:0000256" key="2">
    <source>
        <dbReference type="ARBA" id="ARBA00022692"/>
    </source>
</evidence>
<protein>
    <recommendedName>
        <fullName evidence="6">Amino acid transporter transmembrane domain-containing protein</fullName>
    </recommendedName>
</protein>
<feature type="transmembrane region" description="Helical" evidence="5">
    <location>
        <begin position="234"/>
        <end position="254"/>
    </location>
</feature>
<keyword evidence="4 5" id="KW-0472">Membrane</keyword>
<comment type="subcellular location">
    <subcellularLocation>
        <location evidence="1">Membrane</location>
    </subcellularLocation>
</comment>
<proteinExistence type="predicted"/>
<organism evidence="7">
    <name type="scientific">Pinguiococcus pyrenoidosus</name>
    <dbReference type="NCBI Taxonomy" id="172671"/>
    <lineage>
        <taxon>Eukaryota</taxon>
        <taxon>Sar</taxon>
        <taxon>Stramenopiles</taxon>
        <taxon>Ochrophyta</taxon>
        <taxon>Pinguiophyceae</taxon>
        <taxon>Pinguiochrysidales</taxon>
        <taxon>Pinguiochrysidaceae</taxon>
        <taxon>Pinguiococcus</taxon>
    </lineage>
</organism>
<feature type="transmembrane region" description="Helical" evidence="5">
    <location>
        <begin position="311"/>
        <end position="335"/>
    </location>
</feature>
<evidence type="ECO:0000256" key="1">
    <source>
        <dbReference type="ARBA" id="ARBA00004370"/>
    </source>
</evidence>
<feature type="transmembrane region" description="Helical" evidence="5">
    <location>
        <begin position="355"/>
        <end position="373"/>
    </location>
</feature>
<dbReference type="AlphaFoldDB" id="A0A7R9UFB2"/>
<feature type="transmembrane region" description="Helical" evidence="5">
    <location>
        <begin position="532"/>
        <end position="552"/>
    </location>
</feature>
<dbReference type="InterPro" id="IPR013057">
    <property type="entry name" value="AA_transpt_TM"/>
</dbReference>
<evidence type="ECO:0000256" key="5">
    <source>
        <dbReference type="SAM" id="Phobius"/>
    </source>
</evidence>
<evidence type="ECO:0000313" key="7">
    <source>
        <dbReference type="EMBL" id="CAD8264615.1"/>
    </source>
</evidence>
<dbReference type="PANTHER" id="PTHR16189:SF2">
    <property type="entry name" value="AMINO ACID TRANSPORTER TRANSMEMBRANE DOMAIN-CONTAINING PROTEIN"/>
    <property type="match status" value="1"/>
</dbReference>
<feature type="transmembrane region" description="Helical" evidence="5">
    <location>
        <begin position="430"/>
        <end position="452"/>
    </location>
</feature>
<dbReference type="Pfam" id="PF01490">
    <property type="entry name" value="Aa_trans"/>
    <property type="match status" value="2"/>
</dbReference>
<feature type="transmembrane region" description="Helical" evidence="5">
    <location>
        <begin position="205"/>
        <end position="222"/>
    </location>
</feature>
<evidence type="ECO:0000256" key="4">
    <source>
        <dbReference type="ARBA" id="ARBA00023136"/>
    </source>
</evidence>
<feature type="transmembrane region" description="Helical" evidence="5">
    <location>
        <begin position="52"/>
        <end position="69"/>
    </location>
</feature>
<feature type="transmembrane region" description="Helical" evidence="5">
    <location>
        <begin position="407"/>
        <end position="424"/>
    </location>
</feature>
<accession>A0A7R9UFB2</accession>